<evidence type="ECO:0000256" key="4">
    <source>
        <dbReference type="ARBA" id="ARBA00023242"/>
    </source>
</evidence>
<evidence type="ECO:0000256" key="1">
    <source>
        <dbReference type="ARBA" id="ARBA00004123"/>
    </source>
</evidence>
<evidence type="ECO:0008006" key="8">
    <source>
        <dbReference type="Google" id="ProtNLM"/>
    </source>
</evidence>
<dbReference type="SUPFAM" id="SSF47459">
    <property type="entry name" value="HLH, helix-loop-helix DNA-binding domain"/>
    <property type="match status" value="1"/>
</dbReference>
<dbReference type="EMBL" id="OU503047">
    <property type="protein sequence ID" value="CAI9772553.1"/>
    <property type="molecule type" value="Genomic_DNA"/>
</dbReference>
<proteinExistence type="predicted"/>
<keyword evidence="7" id="KW-1185">Reference proteome</keyword>
<comment type="subcellular location">
    <subcellularLocation>
        <location evidence="1">Nucleus</location>
    </subcellularLocation>
</comment>
<evidence type="ECO:0000313" key="7">
    <source>
        <dbReference type="Proteomes" id="UP000834106"/>
    </source>
</evidence>
<name>A0AAD1ZML2_9LAMI</name>
<dbReference type="Gene3D" id="4.10.280.10">
    <property type="entry name" value="Helix-loop-helix DNA-binding domain"/>
    <property type="match status" value="1"/>
</dbReference>
<evidence type="ECO:0000256" key="2">
    <source>
        <dbReference type="ARBA" id="ARBA00023015"/>
    </source>
</evidence>
<dbReference type="AlphaFoldDB" id="A0AAD1ZML2"/>
<sequence length="227" mass="25966">MEKGKSKSCFSSTKSPKLERKVVEKNRRNRMKILYSGLFSLIPDPGSLQGMPLPDQMNEVVTYIESLKMKVEKMKEKKQSLFSRKRSRSCITSEFQGNRKPSPPLVEIHDMGPNMDVILVSGLDDLSKFYSILHSLHENGIEVANANFSIHGNSTIQILHDKIWTSKMGFEVTTMSRRLKHLICGSTQSEVESNIDSEIQSDIWGIGIQDFIDPCMSLEFYQDYEYM</sequence>
<feature type="region of interest" description="Disordered" evidence="5">
    <location>
        <begin position="1"/>
        <end position="22"/>
    </location>
</feature>
<dbReference type="InterPro" id="IPR036638">
    <property type="entry name" value="HLH_DNA-bd_sf"/>
</dbReference>
<keyword evidence="4" id="KW-0539">Nucleus</keyword>
<dbReference type="PANTHER" id="PTHR13935:SF63">
    <property type="entry name" value="BHLH DOMAIN-CONTAINING PROTEIN"/>
    <property type="match status" value="1"/>
</dbReference>
<dbReference type="GO" id="GO:0000977">
    <property type="term" value="F:RNA polymerase II transcription regulatory region sequence-specific DNA binding"/>
    <property type="evidence" value="ECO:0007669"/>
    <property type="project" value="TreeGrafter"/>
</dbReference>
<gene>
    <name evidence="6" type="ORF">FPE_LOCUS19983</name>
</gene>
<evidence type="ECO:0000313" key="6">
    <source>
        <dbReference type="EMBL" id="CAI9772553.1"/>
    </source>
</evidence>
<organism evidence="6 7">
    <name type="scientific">Fraxinus pennsylvanica</name>
    <dbReference type="NCBI Taxonomy" id="56036"/>
    <lineage>
        <taxon>Eukaryota</taxon>
        <taxon>Viridiplantae</taxon>
        <taxon>Streptophyta</taxon>
        <taxon>Embryophyta</taxon>
        <taxon>Tracheophyta</taxon>
        <taxon>Spermatophyta</taxon>
        <taxon>Magnoliopsida</taxon>
        <taxon>eudicotyledons</taxon>
        <taxon>Gunneridae</taxon>
        <taxon>Pentapetalae</taxon>
        <taxon>asterids</taxon>
        <taxon>lamiids</taxon>
        <taxon>Lamiales</taxon>
        <taxon>Oleaceae</taxon>
        <taxon>Oleeae</taxon>
        <taxon>Fraxinus</taxon>
    </lineage>
</organism>
<dbReference type="GO" id="GO:0090575">
    <property type="term" value="C:RNA polymerase II transcription regulator complex"/>
    <property type="evidence" value="ECO:0007669"/>
    <property type="project" value="TreeGrafter"/>
</dbReference>
<reference evidence="6" key="1">
    <citation type="submission" date="2023-05" db="EMBL/GenBank/DDBJ databases">
        <authorList>
            <person name="Huff M."/>
        </authorList>
    </citation>
    <scope>NUCLEOTIDE SEQUENCE</scope>
</reference>
<dbReference type="InterPro" id="IPR015660">
    <property type="entry name" value="MASH1/Ascl1a-like"/>
</dbReference>
<dbReference type="GO" id="GO:0000981">
    <property type="term" value="F:DNA-binding transcription factor activity, RNA polymerase II-specific"/>
    <property type="evidence" value="ECO:0007669"/>
    <property type="project" value="TreeGrafter"/>
</dbReference>
<dbReference type="GO" id="GO:0046983">
    <property type="term" value="F:protein dimerization activity"/>
    <property type="evidence" value="ECO:0007669"/>
    <property type="project" value="InterPro"/>
</dbReference>
<accession>A0AAD1ZML2</accession>
<dbReference type="PANTHER" id="PTHR13935">
    <property type="entry name" value="ACHAETE-SCUTE TRANSCRIPTION FACTOR-RELATED"/>
    <property type="match status" value="1"/>
</dbReference>
<evidence type="ECO:0000256" key="5">
    <source>
        <dbReference type="SAM" id="MobiDB-lite"/>
    </source>
</evidence>
<dbReference type="Proteomes" id="UP000834106">
    <property type="component" value="Chromosome 12"/>
</dbReference>
<keyword evidence="2" id="KW-0805">Transcription regulation</keyword>
<evidence type="ECO:0000256" key="3">
    <source>
        <dbReference type="ARBA" id="ARBA00023163"/>
    </source>
</evidence>
<protein>
    <recommendedName>
        <fullName evidence="8">BHLH domain-containing protein</fullName>
    </recommendedName>
</protein>
<keyword evidence="3" id="KW-0804">Transcription</keyword>